<reference evidence="6" key="1">
    <citation type="submission" date="2020-05" db="EMBL/GenBank/DDBJ databases">
        <title>Fertoebacter nigrum gen. nov., sp. nov., a new member of the family Rhodobacteraceae.</title>
        <authorList>
            <person name="Szuroczki S."/>
            <person name="Abbaszade G."/>
            <person name="Buni D."/>
            <person name="Schumann P."/>
            <person name="Toth E."/>
        </authorList>
    </citation>
    <scope>NUCLEOTIDE SEQUENCE</scope>
    <source>
        <strain evidence="6">RG-N-1a</strain>
    </source>
</reference>
<keyword evidence="1" id="KW-0805">Transcription regulation</keyword>
<dbReference type="InterPro" id="IPR020449">
    <property type="entry name" value="Tscrpt_reg_AraC-type_HTH"/>
</dbReference>
<name>A0A8X8KND9_9RHOB</name>
<accession>A0A8X8KND9</accession>
<dbReference type="RefSeq" id="WP_174539321.1">
    <property type="nucleotide sequence ID" value="NZ_WHUT02000002.1"/>
</dbReference>
<keyword evidence="7" id="KW-1185">Reference proteome</keyword>
<protein>
    <submittedName>
        <fullName evidence="6">Helix-turn-helix domain-containing protein</fullName>
    </submittedName>
</protein>
<keyword evidence="2" id="KW-0238">DNA-binding</keyword>
<evidence type="ECO:0000256" key="4">
    <source>
        <dbReference type="ARBA" id="ARBA00023163"/>
    </source>
</evidence>
<dbReference type="InterPro" id="IPR047264">
    <property type="entry name" value="Cupin_HpaA-like_N"/>
</dbReference>
<dbReference type="PANTHER" id="PTHR46796:SF6">
    <property type="entry name" value="ARAC SUBFAMILY"/>
    <property type="match status" value="1"/>
</dbReference>
<dbReference type="Proteomes" id="UP000484076">
    <property type="component" value="Unassembled WGS sequence"/>
</dbReference>
<dbReference type="InterPro" id="IPR003313">
    <property type="entry name" value="AraC-bd"/>
</dbReference>
<organism evidence="6 7">
    <name type="scientific">Fertoeibacter niger</name>
    <dbReference type="NCBI Taxonomy" id="2656921"/>
    <lineage>
        <taxon>Bacteria</taxon>
        <taxon>Pseudomonadati</taxon>
        <taxon>Pseudomonadota</taxon>
        <taxon>Alphaproteobacteria</taxon>
        <taxon>Rhodobacterales</taxon>
        <taxon>Paracoccaceae</taxon>
        <taxon>Fertoeibacter</taxon>
    </lineage>
</organism>
<dbReference type="SUPFAM" id="SSF51182">
    <property type="entry name" value="RmlC-like cupins"/>
    <property type="match status" value="1"/>
</dbReference>
<dbReference type="AlphaFoldDB" id="A0A8X8KND9"/>
<dbReference type="InterPro" id="IPR018060">
    <property type="entry name" value="HTH_AraC"/>
</dbReference>
<dbReference type="Pfam" id="PF12833">
    <property type="entry name" value="HTH_18"/>
    <property type="match status" value="1"/>
</dbReference>
<evidence type="ECO:0000256" key="2">
    <source>
        <dbReference type="ARBA" id="ARBA00023125"/>
    </source>
</evidence>
<dbReference type="SUPFAM" id="SSF46689">
    <property type="entry name" value="Homeodomain-like"/>
    <property type="match status" value="2"/>
</dbReference>
<comment type="caution">
    <text evidence="6">The sequence shown here is derived from an EMBL/GenBank/DDBJ whole genome shotgun (WGS) entry which is preliminary data.</text>
</comment>
<dbReference type="EMBL" id="WHUT02000002">
    <property type="protein sequence ID" value="NUB43686.1"/>
    <property type="molecule type" value="Genomic_DNA"/>
</dbReference>
<dbReference type="InterPro" id="IPR014710">
    <property type="entry name" value="RmlC-like_jellyroll"/>
</dbReference>
<dbReference type="InterPro" id="IPR011051">
    <property type="entry name" value="RmlC_Cupin_sf"/>
</dbReference>
<dbReference type="Gene3D" id="1.10.10.60">
    <property type="entry name" value="Homeodomain-like"/>
    <property type="match status" value="1"/>
</dbReference>
<dbReference type="InterPro" id="IPR009057">
    <property type="entry name" value="Homeodomain-like_sf"/>
</dbReference>
<dbReference type="Pfam" id="PF02311">
    <property type="entry name" value="AraC_binding"/>
    <property type="match status" value="1"/>
</dbReference>
<sequence>MQSQIPAWQLYGESRVFPDILHIERITDRAAGLDWVIAPHRHLHLHQILLIASGDAVLEADGTRHVADTPALISLPRGVVHGFAFAKGTEGYVLTLPLQEFPSLFGETAPLAAAAGQFRLGRACAATAALFDLLHAEYQAAGPLRNALVGALAVQIICHALRDLAATGAAPPAQDARLARFDSLILAHFRQKWQVADYARALGLSPRHLSRLCQAATGLTAARQIEAATFREARRLLVYTRMPVAAVGYHLGFDDPSYFSRAFQRHAGLAPAAYRARFEG</sequence>
<keyword evidence="4" id="KW-0804">Transcription</keyword>
<dbReference type="PRINTS" id="PR00032">
    <property type="entry name" value="HTHARAC"/>
</dbReference>
<feature type="domain" description="HTH araC/xylS-type" evidence="5">
    <location>
        <begin position="179"/>
        <end position="277"/>
    </location>
</feature>
<dbReference type="PROSITE" id="PS01124">
    <property type="entry name" value="HTH_ARAC_FAMILY_2"/>
    <property type="match status" value="1"/>
</dbReference>
<keyword evidence="3" id="KW-0010">Activator</keyword>
<dbReference type="GO" id="GO:0043565">
    <property type="term" value="F:sequence-specific DNA binding"/>
    <property type="evidence" value="ECO:0007669"/>
    <property type="project" value="InterPro"/>
</dbReference>
<gene>
    <name evidence="6" type="ORF">GEU84_004755</name>
</gene>
<dbReference type="Gene3D" id="2.60.120.10">
    <property type="entry name" value="Jelly Rolls"/>
    <property type="match status" value="1"/>
</dbReference>
<evidence type="ECO:0000256" key="3">
    <source>
        <dbReference type="ARBA" id="ARBA00023159"/>
    </source>
</evidence>
<proteinExistence type="predicted"/>
<dbReference type="SMART" id="SM00342">
    <property type="entry name" value="HTH_ARAC"/>
    <property type="match status" value="1"/>
</dbReference>
<evidence type="ECO:0000256" key="1">
    <source>
        <dbReference type="ARBA" id="ARBA00023015"/>
    </source>
</evidence>
<dbReference type="CDD" id="cd06999">
    <property type="entry name" value="cupin_HpaA-like_N"/>
    <property type="match status" value="1"/>
</dbReference>
<dbReference type="InterPro" id="IPR050204">
    <property type="entry name" value="AraC_XylS_family_regulators"/>
</dbReference>
<dbReference type="PANTHER" id="PTHR46796">
    <property type="entry name" value="HTH-TYPE TRANSCRIPTIONAL ACTIVATOR RHAS-RELATED"/>
    <property type="match status" value="1"/>
</dbReference>
<evidence type="ECO:0000313" key="7">
    <source>
        <dbReference type="Proteomes" id="UP000484076"/>
    </source>
</evidence>
<dbReference type="GO" id="GO:0003700">
    <property type="term" value="F:DNA-binding transcription factor activity"/>
    <property type="evidence" value="ECO:0007669"/>
    <property type="project" value="InterPro"/>
</dbReference>
<evidence type="ECO:0000313" key="6">
    <source>
        <dbReference type="EMBL" id="NUB43686.1"/>
    </source>
</evidence>
<evidence type="ECO:0000259" key="5">
    <source>
        <dbReference type="PROSITE" id="PS01124"/>
    </source>
</evidence>